<evidence type="ECO:0000256" key="1">
    <source>
        <dbReference type="ARBA" id="ARBA00022603"/>
    </source>
</evidence>
<comment type="catalytic activity">
    <reaction evidence="6 7">
        <text>uridine(54) in tRNA + S-adenosyl-L-methionine = 5-methyluridine(54) in tRNA + S-adenosyl-L-homocysteine + H(+)</text>
        <dbReference type="Rhea" id="RHEA:42712"/>
        <dbReference type="Rhea" id="RHEA-COMP:10167"/>
        <dbReference type="Rhea" id="RHEA-COMP:10193"/>
        <dbReference type="ChEBI" id="CHEBI:15378"/>
        <dbReference type="ChEBI" id="CHEBI:57856"/>
        <dbReference type="ChEBI" id="CHEBI:59789"/>
        <dbReference type="ChEBI" id="CHEBI:65315"/>
        <dbReference type="ChEBI" id="CHEBI:74447"/>
        <dbReference type="EC" id="2.1.1.35"/>
    </reaction>
</comment>
<dbReference type="KEGG" id="atz:M5E07_07455"/>
<keyword evidence="1 7" id="KW-0489">Methyltransferase</keyword>
<dbReference type="Gene3D" id="2.40.50.1070">
    <property type="match status" value="1"/>
</dbReference>
<dbReference type="GO" id="GO:0030697">
    <property type="term" value="F:tRNA (uracil(54)-C5)-methyltransferase activity, S-adenosyl methionine-dependent"/>
    <property type="evidence" value="ECO:0007669"/>
    <property type="project" value="UniProtKB-UniRule"/>
</dbReference>
<dbReference type="FunFam" id="2.40.50.1070:FF:000001">
    <property type="entry name" value="tRNA/tmRNA (uracil-C(5))-methyltransferase"/>
    <property type="match status" value="1"/>
</dbReference>
<dbReference type="Proteomes" id="UP001056716">
    <property type="component" value="Chromosome"/>
</dbReference>
<evidence type="ECO:0000256" key="5">
    <source>
        <dbReference type="ARBA" id="ARBA00051255"/>
    </source>
</evidence>
<dbReference type="GO" id="GO:0005829">
    <property type="term" value="C:cytosol"/>
    <property type="evidence" value="ECO:0007669"/>
    <property type="project" value="TreeGrafter"/>
</dbReference>
<dbReference type="FunFam" id="3.40.50.150:FF:000012">
    <property type="entry name" value="tRNA/tmRNA (uracil-C(5))-methyltransferase"/>
    <property type="match status" value="1"/>
</dbReference>
<sequence>MTSSYQQQLDAKVERISAQFAEFNPPSLAVFASPEQHFRMRAEFRIWHTDEDMFYAMFERDEQQQKQVLRIDEFPIADASINQLMPVLLAELKSHDALSKRLFEVHFLATLKGEMLVSLIYRCPLDEQWQALAKQLAEKLKIKIIGRSRGQKVVLSDEFVVEELQVSECKYQYKQIESSFTQPNAQVCQKMLEWACNAAKESAKDLLELYCGNGNFTLPLSTHFNRVLATELAKSSVYAAQWNIEQNNIDNIQVARLSAEEFTQAYNGEREFRRLQEAQIDISSYDFDTVFVDPPRAGIDDETLKLLQRFERIIYISCNPDTLHDNLKQLTQTHKVTQFALFDQFPYTHHVESGVLLEKL</sequence>
<evidence type="ECO:0000256" key="3">
    <source>
        <dbReference type="ARBA" id="ARBA00022691"/>
    </source>
</evidence>
<feature type="binding site" evidence="7 8">
    <location>
        <position position="293"/>
    </location>
    <ligand>
        <name>S-adenosyl-L-methionine</name>
        <dbReference type="ChEBI" id="CHEBI:59789"/>
    </ligand>
</feature>
<evidence type="ECO:0000313" key="11">
    <source>
        <dbReference type="Proteomes" id="UP001056716"/>
    </source>
</evidence>
<dbReference type="SUPFAM" id="SSF53335">
    <property type="entry name" value="S-adenosyl-L-methionine-dependent methyltransferases"/>
    <property type="match status" value="1"/>
</dbReference>
<dbReference type="PANTHER" id="PTHR47790">
    <property type="entry name" value="TRNA/TMRNA (URACIL-C(5))-METHYLTRANSFERASE"/>
    <property type="match status" value="1"/>
</dbReference>
<dbReference type="InterPro" id="IPR030390">
    <property type="entry name" value="MeTrfase_TrmA_AS"/>
</dbReference>
<dbReference type="RefSeq" id="WP_252223441.1">
    <property type="nucleotide sequence ID" value="NZ_CP098732.1"/>
</dbReference>
<feature type="active site" evidence="9">
    <location>
        <position position="318"/>
    </location>
</feature>
<feature type="active site" description="Proton acceptor" evidence="7">
    <location>
        <position position="352"/>
    </location>
</feature>
<comment type="catalytic activity">
    <reaction evidence="5 7">
        <text>uridine(341) in tmRNA + S-adenosyl-L-methionine = 5-methyluridine(341) in tmRNA + S-adenosyl-L-homocysteine + H(+)</text>
        <dbReference type="Rhea" id="RHEA:43612"/>
        <dbReference type="Rhea" id="RHEA-COMP:10630"/>
        <dbReference type="Rhea" id="RHEA-COMP:10631"/>
        <dbReference type="ChEBI" id="CHEBI:15378"/>
        <dbReference type="ChEBI" id="CHEBI:57856"/>
        <dbReference type="ChEBI" id="CHEBI:59789"/>
        <dbReference type="ChEBI" id="CHEBI:65315"/>
        <dbReference type="ChEBI" id="CHEBI:74447"/>
    </reaction>
</comment>
<dbReference type="EMBL" id="CP098732">
    <property type="protein sequence ID" value="USE84617.1"/>
    <property type="molecule type" value="Genomic_DNA"/>
</dbReference>
<comment type="similarity">
    <text evidence="7">Belongs to the class I-like SAM-binding methyltransferase superfamily. RNA M5U methyltransferase family. TrmA subfamily.</text>
</comment>
<evidence type="ECO:0000256" key="9">
    <source>
        <dbReference type="PROSITE-ProRule" id="PRU10015"/>
    </source>
</evidence>
<gene>
    <name evidence="7 10" type="primary">trmA</name>
    <name evidence="10" type="ORF">M5E07_07455</name>
</gene>
<keyword evidence="2 7" id="KW-0808">Transferase</keyword>
<dbReference type="AlphaFoldDB" id="A0AAE9LTQ6"/>
<evidence type="ECO:0000256" key="8">
    <source>
        <dbReference type="PROSITE-ProRule" id="PRU01024"/>
    </source>
</evidence>
<dbReference type="PANTHER" id="PTHR47790:SF2">
    <property type="entry name" value="TRNA_TMRNA (URACIL-C(5))-METHYLTRANSFERASE"/>
    <property type="match status" value="1"/>
</dbReference>
<dbReference type="CDD" id="cd02440">
    <property type="entry name" value="AdoMet_MTases"/>
    <property type="match status" value="1"/>
</dbReference>
<proteinExistence type="inferred from homology"/>
<dbReference type="InterPro" id="IPR011869">
    <property type="entry name" value="TrmA_MeTrfase"/>
</dbReference>
<dbReference type="Gene3D" id="3.40.50.150">
    <property type="entry name" value="Vaccinia Virus protein VP39"/>
    <property type="match status" value="1"/>
</dbReference>
<feature type="binding site" evidence="7">
    <location>
        <position position="215"/>
    </location>
    <ligand>
        <name>S-adenosyl-L-methionine</name>
        <dbReference type="ChEBI" id="CHEBI:59789"/>
    </ligand>
</feature>
<reference evidence="10" key="1">
    <citation type="submission" date="2022-06" db="EMBL/GenBank/DDBJ databases">
        <title>Isolation, identification and characterization of iprodione-degrading strains in Lhasa, Tibet.</title>
        <authorList>
            <person name="Pan H."/>
        </authorList>
    </citation>
    <scope>NUCLEOTIDE SEQUENCE</scope>
    <source>
        <strain evidence="10">Y-23</strain>
    </source>
</reference>
<dbReference type="GO" id="GO:0030488">
    <property type="term" value="P:tRNA methylation"/>
    <property type="evidence" value="ECO:0007669"/>
    <property type="project" value="UniProtKB-UniRule"/>
</dbReference>
<dbReference type="InterPro" id="IPR029063">
    <property type="entry name" value="SAM-dependent_MTases_sf"/>
</dbReference>
<keyword evidence="11" id="KW-1185">Reference proteome</keyword>
<feature type="active site" description="Nucleophile" evidence="7 8">
    <location>
        <position position="318"/>
    </location>
</feature>
<comment type="function">
    <text evidence="7">Dual-specificity methyltransferase that catalyzes the formation of 5-methyluridine at position 54 (m5U54) in all tRNAs, and that of position 341 (m5U341) in tmRNA (transfer-mRNA).</text>
</comment>
<evidence type="ECO:0000256" key="6">
    <source>
        <dbReference type="ARBA" id="ARBA00052788"/>
    </source>
</evidence>
<feature type="binding site" evidence="7 8">
    <location>
        <position position="231"/>
    </location>
    <ligand>
        <name>S-adenosyl-L-methionine</name>
        <dbReference type="ChEBI" id="CHEBI:59789"/>
    </ligand>
</feature>
<evidence type="ECO:0000256" key="4">
    <source>
        <dbReference type="ARBA" id="ARBA00022694"/>
    </source>
</evidence>
<keyword evidence="4 7" id="KW-0819">tRNA processing</keyword>
<protein>
    <recommendedName>
        <fullName evidence="7">tRNA/tmRNA (uracil-C(5))-methyltransferase</fullName>
        <ecNumber evidence="7">2.1.1.35</ecNumber>
    </recommendedName>
    <alternativeName>
        <fullName evidence="7">tRNA (uracil(54)-C(5))-methyltransferase</fullName>
    </alternativeName>
    <alternativeName>
        <fullName evidence="7">tRNA(m5U54)-methyltransferase</fullName>
        <shortName evidence="7">RUMT</shortName>
    </alternativeName>
    <alternativeName>
        <fullName evidence="7">tmRNA (uracil(341)-C(5))-methyltransferase</fullName>
    </alternativeName>
</protein>
<evidence type="ECO:0000256" key="2">
    <source>
        <dbReference type="ARBA" id="ARBA00022679"/>
    </source>
</evidence>
<evidence type="ECO:0000313" key="10">
    <source>
        <dbReference type="EMBL" id="USE84617.1"/>
    </source>
</evidence>
<dbReference type="PROSITE" id="PS01231">
    <property type="entry name" value="TRMA_2"/>
    <property type="match status" value="1"/>
</dbReference>
<organism evidence="10 11">
    <name type="scientific">Acinetobacter tibetensis</name>
    <dbReference type="NCBI Taxonomy" id="2943497"/>
    <lineage>
        <taxon>Bacteria</taxon>
        <taxon>Pseudomonadati</taxon>
        <taxon>Pseudomonadota</taxon>
        <taxon>Gammaproteobacteria</taxon>
        <taxon>Moraxellales</taxon>
        <taxon>Moraxellaceae</taxon>
        <taxon>Acinetobacter</taxon>
    </lineage>
</organism>
<dbReference type="EC" id="2.1.1.35" evidence="7"/>
<feature type="binding site" evidence="7 8">
    <location>
        <position position="210"/>
    </location>
    <ligand>
        <name>S-adenosyl-L-methionine</name>
        <dbReference type="ChEBI" id="CHEBI:59789"/>
    </ligand>
</feature>
<dbReference type="GO" id="GO:0019843">
    <property type="term" value="F:rRNA binding"/>
    <property type="evidence" value="ECO:0007669"/>
    <property type="project" value="TreeGrafter"/>
</dbReference>
<dbReference type="PROSITE" id="PS01230">
    <property type="entry name" value="TRMA_1"/>
    <property type="match status" value="1"/>
</dbReference>
<dbReference type="NCBIfam" id="TIGR02143">
    <property type="entry name" value="trmA_only"/>
    <property type="match status" value="1"/>
</dbReference>
<dbReference type="Pfam" id="PF05958">
    <property type="entry name" value="tRNA_U5-meth_tr"/>
    <property type="match status" value="1"/>
</dbReference>
<feature type="binding site" evidence="7 8">
    <location>
        <position position="182"/>
    </location>
    <ligand>
        <name>S-adenosyl-L-methionine</name>
        <dbReference type="ChEBI" id="CHEBI:59789"/>
    </ligand>
</feature>
<keyword evidence="3 7" id="KW-0949">S-adenosyl-L-methionine</keyword>
<name>A0AAE9LTQ6_9GAMM</name>
<accession>A0AAE9LTQ6</accession>
<dbReference type="InterPro" id="IPR010280">
    <property type="entry name" value="U5_MeTrfase_fam"/>
</dbReference>
<dbReference type="GO" id="GO:0000049">
    <property type="term" value="F:tRNA binding"/>
    <property type="evidence" value="ECO:0007669"/>
    <property type="project" value="TreeGrafter"/>
</dbReference>
<dbReference type="HAMAP" id="MF_01011">
    <property type="entry name" value="RNA_methyltr_TrmA"/>
    <property type="match status" value="1"/>
</dbReference>
<dbReference type="PROSITE" id="PS51687">
    <property type="entry name" value="SAM_MT_RNA_M5U"/>
    <property type="match status" value="1"/>
</dbReference>
<dbReference type="InterPro" id="IPR030391">
    <property type="entry name" value="MeTrfase_TrmA_CS"/>
</dbReference>
<evidence type="ECO:0000256" key="7">
    <source>
        <dbReference type="HAMAP-Rule" id="MF_01011"/>
    </source>
</evidence>